<dbReference type="Gene3D" id="1.20.58.1220">
    <property type="entry name" value="Exo84p, C-terminal helical domain"/>
    <property type="match status" value="1"/>
</dbReference>
<keyword evidence="7" id="KW-1185">Reference proteome</keyword>
<dbReference type="InParanoid" id="A0A2R6PED9"/>
<dbReference type="EMBL" id="NKQK01000026">
    <property type="protein sequence ID" value="PSR89745.1"/>
    <property type="molecule type" value="Genomic_DNA"/>
</dbReference>
<organism evidence="6 7">
    <name type="scientific">Actinidia chinensis var. chinensis</name>
    <name type="common">Chinese soft-hair kiwi</name>
    <dbReference type="NCBI Taxonomy" id="1590841"/>
    <lineage>
        <taxon>Eukaryota</taxon>
        <taxon>Viridiplantae</taxon>
        <taxon>Streptophyta</taxon>
        <taxon>Embryophyta</taxon>
        <taxon>Tracheophyta</taxon>
        <taxon>Spermatophyta</taxon>
        <taxon>Magnoliopsida</taxon>
        <taxon>eudicotyledons</taxon>
        <taxon>Gunneridae</taxon>
        <taxon>Pentapetalae</taxon>
        <taxon>asterids</taxon>
        <taxon>Ericales</taxon>
        <taxon>Actinidiaceae</taxon>
        <taxon>Actinidia</taxon>
    </lineage>
</organism>
<dbReference type="Pfam" id="PF08700">
    <property type="entry name" value="VPS51_Exo84_N"/>
    <property type="match status" value="1"/>
</dbReference>
<accession>A0A2R6PED9</accession>
<evidence type="ECO:0000256" key="4">
    <source>
        <dbReference type="SAM" id="MobiDB-lite"/>
    </source>
</evidence>
<keyword evidence="3" id="KW-0268">Exocytosis</keyword>
<dbReference type="GO" id="GO:0000145">
    <property type="term" value="C:exocyst"/>
    <property type="evidence" value="ECO:0007669"/>
    <property type="project" value="InterPro"/>
</dbReference>
<protein>
    <submittedName>
        <fullName evidence="6">Exocyst complex component EXO84B like</fullName>
    </submittedName>
</protein>
<reference evidence="6 7" key="1">
    <citation type="submission" date="2017-07" db="EMBL/GenBank/DDBJ databases">
        <title>An improved, manually edited Actinidia chinensis var. chinensis (kiwifruit) genome highlights the challenges associated with draft genomes and gene prediction in plants.</title>
        <authorList>
            <person name="Pilkington S."/>
            <person name="Crowhurst R."/>
            <person name="Hilario E."/>
            <person name="Nardozza S."/>
            <person name="Fraser L."/>
            <person name="Peng Y."/>
            <person name="Gunaseelan K."/>
            <person name="Simpson R."/>
            <person name="Tahir J."/>
            <person name="Deroles S."/>
            <person name="Templeton K."/>
            <person name="Luo Z."/>
            <person name="Davy M."/>
            <person name="Cheng C."/>
            <person name="Mcneilage M."/>
            <person name="Scaglione D."/>
            <person name="Liu Y."/>
            <person name="Zhang Q."/>
            <person name="Datson P."/>
            <person name="De Silva N."/>
            <person name="Gardiner S."/>
            <person name="Bassett H."/>
            <person name="Chagne D."/>
            <person name="Mccallum J."/>
            <person name="Dzierzon H."/>
            <person name="Deng C."/>
            <person name="Wang Y.-Y."/>
            <person name="Barron N."/>
            <person name="Manako K."/>
            <person name="Bowen J."/>
            <person name="Foster T."/>
            <person name="Erridge Z."/>
            <person name="Tiffin H."/>
            <person name="Waite C."/>
            <person name="Davies K."/>
            <person name="Grierson E."/>
            <person name="Laing W."/>
            <person name="Kirk R."/>
            <person name="Chen X."/>
            <person name="Wood M."/>
            <person name="Montefiori M."/>
            <person name="Brummell D."/>
            <person name="Schwinn K."/>
            <person name="Catanach A."/>
            <person name="Fullerton C."/>
            <person name="Li D."/>
            <person name="Meiyalaghan S."/>
            <person name="Nieuwenhuizen N."/>
            <person name="Read N."/>
            <person name="Prakash R."/>
            <person name="Hunter D."/>
            <person name="Zhang H."/>
            <person name="Mckenzie M."/>
            <person name="Knabel M."/>
            <person name="Harris A."/>
            <person name="Allan A."/>
            <person name="Chen A."/>
            <person name="Janssen B."/>
            <person name="Plunkett B."/>
            <person name="Dwamena C."/>
            <person name="Voogd C."/>
            <person name="Leif D."/>
            <person name="Lafferty D."/>
            <person name="Souleyre E."/>
            <person name="Varkonyi-Gasic E."/>
            <person name="Gambi F."/>
            <person name="Hanley J."/>
            <person name="Yao J.-L."/>
            <person name="Cheung J."/>
            <person name="David K."/>
            <person name="Warren B."/>
            <person name="Marsh K."/>
            <person name="Snowden K."/>
            <person name="Lin-Wang K."/>
            <person name="Brian L."/>
            <person name="Martinez-Sanchez M."/>
            <person name="Wang M."/>
            <person name="Ileperuma N."/>
            <person name="Macnee N."/>
            <person name="Campin R."/>
            <person name="Mcatee P."/>
            <person name="Drummond R."/>
            <person name="Espley R."/>
            <person name="Ireland H."/>
            <person name="Wu R."/>
            <person name="Atkinson R."/>
            <person name="Karunairetnam S."/>
            <person name="Bulley S."/>
            <person name="Chunkath S."/>
            <person name="Hanley Z."/>
            <person name="Storey R."/>
            <person name="Thrimawithana A."/>
            <person name="Thomson S."/>
            <person name="David C."/>
            <person name="Testolin R."/>
        </authorList>
    </citation>
    <scope>NUCLEOTIDE SEQUENCE [LARGE SCALE GENOMIC DNA]</scope>
    <source>
        <strain evidence="7">cv. Red5</strain>
        <tissue evidence="6">Young leaf</tissue>
    </source>
</reference>
<evidence type="ECO:0000256" key="1">
    <source>
        <dbReference type="ARBA" id="ARBA00007210"/>
    </source>
</evidence>
<dbReference type="OrthoDB" id="642193at2759"/>
<dbReference type="GO" id="GO:0008104">
    <property type="term" value="P:intracellular protein localization"/>
    <property type="evidence" value="ECO:0007669"/>
    <property type="project" value="TreeGrafter"/>
</dbReference>
<dbReference type="PANTHER" id="PTHR21426:SF13">
    <property type="entry name" value="OS08G0566700 PROTEIN"/>
    <property type="match status" value="1"/>
</dbReference>
<keyword evidence="2" id="KW-0813">Transport</keyword>
<dbReference type="AlphaFoldDB" id="A0A2R6PED9"/>
<dbReference type="STRING" id="1590841.A0A2R6PED9"/>
<dbReference type="PANTHER" id="PTHR21426">
    <property type="entry name" value="EXOCYST COMPLEX COMPONENT 8"/>
    <property type="match status" value="1"/>
</dbReference>
<evidence type="ECO:0000313" key="6">
    <source>
        <dbReference type="EMBL" id="PSR89745.1"/>
    </source>
</evidence>
<comment type="caution">
    <text evidence="6">The sequence shown here is derived from an EMBL/GenBank/DDBJ whole genome shotgun (WGS) entry which is preliminary data.</text>
</comment>
<evidence type="ECO:0000313" key="7">
    <source>
        <dbReference type="Proteomes" id="UP000241394"/>
    </source>
</evidence>
<dbReference type="Gramene" id="PSR89745">
    <property type="protein sequence ID" value="PSR89745"/>
    <property type="gene ID" value="CEY00_Acc29951"/>
</dbReference>
<dbReference type="Proteomes" id="UP000241394">
    <property type="component" value="Chromosome LG26"/>
</dbReference>
<dbReference type="GO" id="GO:0006893">
    <property type="term" value="P:Golgi to plasma membrane transport"/>
    <property type="evidence" value="ECO:0007669"/>
    <property type="project" value="TreeGrafter"/>
</dbReference>
<reference evidence="7" key="2">
    <citation type="journal article" date="2018" name="BMC Genomics">
        <title>A manually annotated Actinidia chinensis var. chinensis (kiwifruit) genome highlights the challenges associated with draft genomes and gene prediction in plants.</title>
        <authorList>
            <person name="Pilkington S.M."/>
            <person name="Crowhurst R."/>
            <person name="Hilario E."/>
            <person name="Nardozza S."/>
            <person name="Fraser L."/>
            <person name="Peng Y."/>
            <person name="Gunaseelan K."/>
            <person name="Simpson R."/>
            <person name="Tahir J."/>
            <person name="Deroles S.C."/>
            <person name="Templeton K."/>
            <person name="Luo Z."/>
            <person name="Davy M."/>
            <person name="Cheng C."/>
            <person name="McNeilage M."/>
            <person name="Scaglione D."/>
            <person name="Liu Y."/>
            <person name="Zhang Q."/>
            <person name="Datson P."/>
            <person name="De Silva N."/>
            <person name="Gardiner S.E."/>
            <person name="Bassett H."/>
            <person name="Chagne D."/>
            <person name="McCallum J."/>
            <person name="Dzierzon H."/>
            <person name="Deng C."/>
            <person name="Wang Y.Y."/>
            <person name="Barron L."/>
            <person name="Manako K."/>
            <person name="Bowen J."/>
            <person name="Foster T.M."/>
            <person name="Erridge Z.A."/>
            <person name="Tiffin H."/>
            <person name="Waite C.N."/>
            <person name="Davies K.M."/>
            <person name="Grierson E.P."/>
            <person name="Laing W.A."/>
            <person name="Kirk R."/>
            <person name="Chen X."/>
            <person name="Wood M."/>
            <person name="Montefiori M."/>
            <person name="Brummell D.A."/>
            <person name="Schwinn K.E."/>
            <person name="Catanach A."/>
            <person name="Fullerton C."/>
            <person name="Li D."/>
            <person name="Meiyalaghan S."/>
            <person name="Nieuwenhuizen N."/>
            <person name="Read N."/>
            <person name="Prakash R."/>
            <person name="Hunter D."/>
            <person name="Zhang H."/>
            <person name="McKenzie M."/>
            <person name="Knabel M."/>
            <person name="Harris A."/>
            <person name="Allan A.C."/>
            <person name="Gleave A."/>
            <person name="Chen A."/>
            <person name="Janssen B.J."/>
            <person name="Plunkett B."/>
            <person name="Ampomah-Dwamena C."/>
            <person name="Voogd C."/>
            <person name="Leif D."/>
            <person name="Lafferty D."/>
            <person name="Souleyre E.J.F."/>
            <person name="Varkonyi-Gasic E."/>
            <person name="Gambi F."/>
            <person name="Hanley J."/>
            <person name="Yao J.L."/>
            <person name="Cheung J."/>
            <person name="David K.M."/>
            <person name="Warren B."/>
            <person name="Marsh K."/>
            <person name="Snowden K.C."/>
            <person name="Lin-Wang K."/>
            <person name="Brian L."/>
            <person name="Martinez-Sanchez M."/>
            <person name="Wang M."/>
            <person name="Ileperuma N."/>
            <person name="Macnee N."/>
            <person name="Campin R."/>
            <person name="McAtee P."/>
            <person name="Drummond R.S.M."/>
            <person name="Espley R.V."/>
            <person name="Ireland H.S."/>
            <person name="Wu R."/>
            <person name="Atkinson R.G."/>
            <person name="Karunairetnam S."/>
            <person name="Bulley S."/>
            <person name="Chunkath S."/>
            <person name="Hanley Z."/>
            <person name="Storey R."/>
            <person name="Thrimawithana A.H."/>
            <person name="Thomson S."/>
            <person name="David C."/>
            <person name="Testolin R."/>
            <person name="Huang H."/>
            <person name="Hellens R.P."/>
            <person name="Schaffer R.J."/>
        </authorList>
    </citation>
    <scope>NUCLEOTIDE SEQUENCE [LARGE SCALE GENOMIC DNA]</scope>
    <source>
        <strain evidence="7">cv. Red5</strain>
    </source>
</reference>
<feature type="region of interest" description="Disordered" evidence="4">
    <location>
        <begin position="832"/>
        <end position="855"/>
    </location>
</feature>
<dbReference type="Pfam" id="PF16528">
    <property type="entry name" value="Exo84_C"/>
    <property type="match status" value="1"/>
</dbReference>
<feature type="domain" description="Exocyst component Exo84 C-terminal" evidence="5">
    <location>
        <begin position="153"/>
        <end position="339"/>
    </location>
</feature>
<dbReference type="GO" id="GO:0006887">
    <property type="term" value="P:exocytosis"/>
    <property type="evidence" value="ECO:0007669"/>
    <property type="project" value="UniProtKB-KW"/>
</dbReference>
<evidence type="ECO:0000259" key="5">
    <source>
        <dbReference type="Pfam" id="PF16528"/>
    </source>
</evidence>
<dbReference type="InterPro" id="IPR016159">
    <property type="entry name" value="Cullin_repeat-like_dom_sf"/>
</dbReference>
<sequence>MESSSSSASRFRFRDHQATGDSGATKGHTSPDTSSVSRDGDDEPEIEIESMTGKGIKHLCSELLELKRISDEDFHKNVFSNYSAFVRIFQEVEGMENELMQLKHHVSTQKRLVKELIDGIYLEVLSKETVESIIDGFTLIEPYSQSTLEAHTDDVSEVLDVLLSERRLDEALAIVELEVGTFRRMQLQANLPPNVLTRYDSAISERRKMIADQLKLVAGNPRVSASELLKSLVGLCRLGDSHLATQLLLKYYHSRIASGIHDLQYKSANGAYIHEVSKFVFSLISQAAKSFSAFYGETSSYSSEFMQWACDETKLFAACFNKYVRSISEISGGLVSVVEAVQSALSYCSLLETQKMALCPCLVKLIFPCVEEVLQIHIDHGKKVIAIFTSTDTWAVGKYLLSGILSEGYSSVVIGQQLEYCLLTNSGRKFVTLLQAITEDASPLVSIQMEGSILRGLMDLFMEYLTILEIALTGKGNGLDKGGPGVNLAKLPEQEVAIVANLSTLVQLFSSIVKSVFKGINHLNFEVDSFMSHIQEASDRLRAHFCQQFICRLMYGNDCKLASETWVGGHSDADTSDVVIPSVVFQGLFLELRKLEKLAEDNFVQVDQFLELMRELMETIFSSISNNEELWTTIEKDLAVQHCGNFKQFTLDMEFLVEISRGGGYFTNNMTTAVLALLSRMESTFISAGLDPRRDTIDGQWAANAAKEALQTLREMEETKSPPNGTTDDLEVTTEEDLSAYDSDSFEGSVTASSLGDSVESTKSSVINASEVVFTTDGETSRTEVIPPEDVVNSKPDGCSDDRKIINSDDAVLESEDTEAEHVVDGMLDMTSIPQEREQQLSVGNDGKASGERSA</sequence>
<dbReference type="SUPFAM" id="SSF74788">
    <property type="entry name" value="Cullin repeat-like"/>
    <property type="match status" value="1"/>
</dbReference>
<name>A0A2R6PED9_ACTCC</name>
<comment type="similarity">
    <text evidence="1">Belongs to the EXO84 family.</text>
</comment>
<dbReference type="InterPro" id="IPR033961">
    <property type="entry name" value="Exo84"/>
</dbReference>
<proteinExistence type="inferred from homology"/>
<dbReference type="InterPro" id="IPR032403">
    <property type="entry name" value="Exo84_C"/>
</dbReference>
<dbReference type="OMA" id="RSFVMLY"/>
<gene>
    <name evidence="6" type="ORF">CEY00_Acc29951</name>
</gene>
<feature type="region of interest" description="Disordered" evidence="4">
    <location>
        <begin position="1"/>
        <end position="46"/>
    </location>
</feature>
<evidence type="ECO:0000256" key="2">
    <source>
        <dbReference type="ARBA" id="ARBA00022448"/>
    </source>
</evidence>
<feature type="compositionally biased region" description="Low complexity" evidence="4">
    <location>
        <begin position="1"/>
        <end position="10"/>
    </location>
</feature>
<dbReference type="InterPro" id="IPR042560">
    <property type="entry name" value="Exo84_C_2"/>
</dbReference>
<feature type="compositionally biased region" description="Polar residues" evidence="4">
    <location>
        <begin position="19"/>
        <end position="37"/>
    </location>
</feature>
<evidence type="ECO:0000256" key="3">
    <source>
        <dbReference type="ARBA" id="ARBA00022483"/>
    </source>
</evidence>